<comment type="caution">
    <text evidence="1">The sequence shown here is derived from an EMBL/GenBank/DDBJ whole genome shotgun (WGS) entry which is preliminary data.</text>
</comment>
<evidence type="ECO:0000313" key="1">
    <source>
        <dbReference type="EMBL" id="KAK0417023.1"/>
    </source>
</evidence>
<protein>
    <submittedName>
        <fullName evidence="1">Uncharacterized protein</fullName>
    </submittedName>
</protein>
<name>A0AA39I399_9BILA</name>
<proteinExistence type="predicted"/>
<gene>
    <name evidence="1" type="ORF">QR680_012792</name>
</gene>
<reference evidence="1" key="1">
    <citation type="submission" date="2023-06" db="EMBL/GenBank/DDBJ databases">
        <title>Genomic analysis of the entomopathogenic nematode Steinernema hermaphroditum.</title>
        <authorList>
            <person name="Schwarz E.M."/>
            <person name="Heppert J.K."/>
            <person name="Baniya A."/>
            <person name="Schwartz H.T."/>
            <person name="Tan C.-H."/>
            <person name="Antoshechkin I."/>
            <person name="Sternberg P.W."/>
            <person name="Goodrich-Blair H."/>
            <person name="Dillman A.R."/>
        </authorList>
    </citation>
    <scope>NUCLEOTIDE SEQUENCE</scope>
    <source>
        <strain evidence="1">PS9179</strain>
        <tissue evidence="1">Whole animal</tissue>
    </source>
</reference>
<dbReference type="AlphaFoldDB" id="A0AA39I399"/>
<evidence type="ECO:0000313" key="2">
    <source>
        <dbReference type="Proteomes" id="UP001175271"/>
    </source>
</evidence>
<accession>A0AA39I399</accession>
<sequence length="143" mass="16569">MPKKCSEDRNLWIFGLASPGHWEGVGVHEKRHRKEGGRSTARRLLRDQRRVPGSSFPLGKLIVMGFCETVTVLEHRNNTCRKHESRYRVERRRVLQNAPLVAAFDARRIQFGGKVAVFVRKEHGDALHRYAIRRNQDTPGELF</sequence>
<dbReference type="Proteomes" id="UP001175271">
    <property type="component" value="Unassembled WGS sequence"/>
</dbReference>
<keyword evidence="2" id="KW-1185">Reference proteome</keyword>
<dbReference type="EMBL" id="JAUCMV010000002">
    <property type="protein sequence ID" value="KAK0417023.1"/>
    <property type="molecule type" value="Genomic_DNA"/>
</dbReference>
<organism evidence="1 2">
    <name type="scientific">Steinernema hermaphroditum</name>
    <dbReference type="NCBI Taxonomy" id="289476"/>
    <lineage>
        <taxon>Eukaryota</taxon>
        <taxon>Metazoa</taxon>
        <taxon>Ecdysozoa</taxon>
        <taxon>Nematoda</taxon>
        <taxon>Chromadorea</taxon>
        <taxon>Rhabditida</taxon>
        <taxon>Tylenchina</taxon>
        <taxon>Panagrolaimomorpha</taxon>
        <taxon>Strongyloidoidea</taxon>
        <taxon>Steinernematidae</taxon>
        <taxon>Steinernema</taxon>
    </lineage>
</organism>